<name>A0ABZ1KZZ0_STRAH</name>
<proteinExistence type="predicted"/>
<dbReference type="Proteomes" id="UP001622557">
    <property type="component" value="Chromosome"/>
</dbReference>
<dbReference type="GeneID" id="97286212"/>
<sequence>MSDELELLRKWDADAAPLTGPARDRARHQLLNAMAHAEQLTGAGPSRRRALRLAAAAVAATAVTGTAVLIGTDGSGEGSAPGTSTPRAPGTSTPRMQNAAATVLHGAAAWERGQEKEPVAPRDDQFIYSKRIIKETEQKTGEVRTYTDEMWDSVDVSKPSLTMELGREMWEQPAGKGGGVWPPRKWSELKKLPQDPERLISAIISSGSSDGRSVSDLAGFDRFQAYFLLGELLKNPVLPQGLRPAAYEALALVPGVRTVPGVKDSGGRTGVGVAYTERGSYVGSYLIFDPASYEFLGFRNVQISASGKKKYIQLSHVVDWGIVDRVRQRP</sequence>
<gene>
    <name evidence="2" type="ORF">OG350_37250</name>
</gene>
<evidence type="ECO:0000313" key="3">
    <source>
        <dbReference type="Proteomes" id="UP001622557"/>
    </source>
</evidence>
<feature type="region of interest" description="Disordered" evidence="1">
    <location>
        <begin position="72"/>
        <end position="96"/>
    </location>
</feature>
<keyword evidence="3" id="KW-1185">Reference proteome</keyword>
<dbReference type="InterPro" id="IPR047789">
    <property type="entry name" value="CU044_5270-like"/>
</dbReference>
<dbReference type="EMBL" id="CP108164">
    <property type="protein sequence ID" value="WTQ85583.1"/>
    <property type="molecule type" value="Genomic_DNA"/>
</dbReference>
<evidence type="ECO:0000313" key="2">
    <source>
        <dbReference type="EMBL" id="WTQ85583.1"/>
    </source>
</evidence>
<organism evidence="2 3">
    <name type="scientific">Streptomyces achromogenes</name>
    <dbReference type="NCBI Taxonomy" id="67255"/>
    <lineage>
        <taxon>Bacteria</taxon>
        <taxon>Bacillati</taxon>
        <taxon>Actinomycetota</taxon>
        <taxon>Actinomycetes</taxon>
        <taxon>Kitasatosporales</taxon>
        <taxon>Streptomycetaceae</taxon>
        <taxon>Streptomyces</taxon>
    </lineage>
</organism>
<dbReference type="NCBIfam" id="NF038083">
    <property type="entry name" value="CU044_5270_fam"/>
    <property type="match status" value="1"/>
</dbReference>
<dbReference type="RefSeq" id="WP_405454326.1">
    <property type="nucleotide sequence ID" value="NZ_CP108164.1"/>
</dbReference>
<feature type="compositionally biased region" description="Polar residues" evidence="1">
    <location>
        <begin position="81"/>
        <end position="96"/>
    </location>
</feature>
<accession>A0ABZ1KZZ0</accession>
<evidence type="ECO:0000256" key="1">
    <source>
        <dbReference type="SAM" id="MobiDB-lite"/>
    </source>
</evidence>
<reference evidence="2 3" key="1">
    <citation type="submission" date="2022-10" db="EMBL/GenBank/DDBJ databases">
        <title>The complete genomes of actinobacterial strains from the NBC collection.</title>
        <authorList>
            <person name="Joergensen T.S."/>
            <person name="Alvarez Arevalo M."/>
            <person name="Sterndorff E.B."/>
            <person name="Faurdal D."/>
            <person name="Vuksanovic O."/>
            <person name="Mourched A.-S."/>
            <person name="Charusanti P."/>
            <person name="Shaw S."/>
            <person name="Blin K."/>
            <person name="Weber T."/>
        </authorList>
    </citation>
    <scope>NUCLEOTIDE SEQUENCE [LARGE SCALE GENOMIC DNA]</scope>
    <source>
        <strain evidence="2 3">NBC_00156</strain>
    </source>
</reference>
<protein>
    <submittedName>
        <fullName evidence="2">CU044_5270 family protein</fullName>
    </submittedName>
</protein>